<evidence type="ECO:0000313" key="1">
    <source>
        <dbReference type="EMBL" id="JAE32615.1"/>
    </source>
</evidence>
<reference evidence="1" key="2">
    <citation type="journal article" date="2015" name="Data Brief">
        <title>Shoot transcriptome of the giant reed, Arundo donax.</title>
        <authorList>
            <person name="Barrero R.A."/>
            <person name="Guerrero F.D."/>
            <person name="Moolhuijzen P."/>
            <person name="Goolsby J.A."/>
            <person name="Tidwell J."/>
            <person name="Bellgard S.E."/>
            <person name="Bellgard M.I."/>
        </authorList>
    </citation>
    <scope>NUCLEOTIDE SEQUENCE</scope>
    <source>
        <tissue evidence="1">Shoot tissue taken approximately 20 cm above the soil surface</tissue>
    </source>
</reference>
<reference evidence="1" key="1">
    <citation type="submission" date="2014-09" db="EMBL/GenBank/DDBJ databases">
        <authorList>
            <person name="Magalhaes I.L.F."/>
            <person name="Oliveira U."/>
            <person name="Santos F.R."/>
            <person name="Vidigal T.H.D.A."/>
            <person name="Brescovit A.D."/>
            <person name="Santos A.J."/>
        </authorList>
    </citation>
    <scope>NUCLEOTIDE SEQUENCE</scope>
    <source>
        <tissue evidence="1">Shoot tissue taken approximately 20 cm above the soil surface</tissue>
    </source>
</reference>
<proteinExistence type="predicted"/>
<sequence>MNPSVLSIMVCCGKMAIEYLKGH</sequence>
<dbReference type="AlphaFoldDB" id="A0A0A9H620"/>
<protein>
    <submittedName>
        <fullName evidence="1">Uncharacterized protein</fullName>
    </submittedName>
</protein>
<name>A0A0A9H620_ARUDO</name>
<organism evidence="1">
    <name type="scientific">Arundo donax</name>
    <name type="common">Giant reed</name>
    <name type="synonym">Donax arundinaceus</name>
    <dbReference type="NCBI Taxonomy" id="35708"/>
    <lineage>
        <taxon>Eukaryota</taxon>
        <taxon>Viridiplantae</taxon>
        <taxon>Streptophyta</taxon>
        <taxon>Embryophyta</taxon>
        <taxon>Tracheophyta</taxon>
        <taxon>Spermatophyta</taxon>
        <taxon>Magnoliopsida</taxon>
        <taxon>Liliopsida</taxon>
        <taxon>Poales</taxon>
        <taxon>Poaceae</taxon>
        <taxon>PACMAD clade</taxon>
        <taxon>Arundinoideae</taxon>
        <taxon>Arundineae</taxon>
        <taxon>Arundo</taxon>
    </lineage>
</organism>
<dbReference type="EMBL" id="GBRH01165281">
    <property type="protein sequence ID" value="JAE32615.1"/>
    <property type="molecule type" value="Transcribed_RNA"/>
</dbReference>
<accession>A0A0A9H620</accession>